<evidence type="ECO:0000313" key="11">
    <source>
        <dbReference type="Proteomes" id="UP000320475"/>
    </source>
</evidence>
<organism evidence="8 10">
    <name type="scientific">Synchytrium endobioticum</name>
    <dbReference type="NCBI Taxonomy" id="286115"/>
    <lineage>
        <taxon>Eukaryota</taxon>
        <taxon>Fungi</taxon>
        <taxon>Fungi incertae sedis</taxon>
        <taxon>Chytridiomycota</taxon>
        <taxon>Chytridiomycota incertae sedis</taxon>
        <taxon>Chytridiomycetes</taxon>
        <taxon>Synchytriales</taxon>
        <taxon>Synchytriaceae</taxon>
        <taxon>Synchytrium</taxon>
    </lineage>
</organism>
<dbReference type="GO" id="GO:0000462">
    <property type="term" value="P:maturation of SSU-rRNA from tricistronic rRNA transcript (SSU-rRNA, 5.8S rRNA, LSU-rRNA)"/>
    <property type="evidence" value="ECO:0007669"/>
    <property type="project" value="InterPro"/>
</dbReference>
<dbReference type="InterPro" id="IPR013949">
    <property type="entry name" value="Utp6"/>
</dbReference>
<protein>
    <recommendedName>
        <fullName evidence="7">U3 small nucleolar RNA-associated protein 6 N-terminal domain-containing protein</fullName>
    </recommendedName>
</protein>
<dbReference type="GO" id="GO:0032040">
    <property type="term" value="C:small-subunit processome"/>
    <property type="evidence" value="ECO:0007669"/>
    <property type="project" value="TreeGrafter"/>
</dbReference>
<dbReference type="GO" id="GO:0034388">
    <property type="term" value="C:Pwp2p-containing subcomplex of 90S preribosome"/>
    <property type="evidence" value="ECO:0007669"/>
    <property type="project" value="TreeGrafter"/>
</dbReference>
<gene>
    <name evidence="9" type="ORF">SeLEV6574_g06015</name>
    <name evidence="8" type="ORF">SeMB42_g07052</name>
</gene>
<dbReference type="STRING" id="286115.A0A507C6V5"/>
<feature type="compositionally biased region" description="Acidic residues" evidence="6">
    <location>
        <begin position="228"/>
        <end position="242"/>
    </location>
</feature>
<keyword evidence="3" id="KW-0698">rRNA processing</keyword>
<evidence type="ECO:0000313" key="10">
    <source>
        <dbReference type="Proteomes" id="UP000317494"/>
    </source>
</evidence>
<dbReference type="GO" id="GO:0030515">
    <property type="term" value="F:snoRNA binding"/>
    <property type="evidence" value="ECO:0007669"/>
    <property type="project" value="InterPro"/>
</dbReference>
<feature type="region of interest" description="Disordered" evidence="6">
    <location>
        <begin position="219"/>
        <end position="242"/>
    </location>
</feature>
<evidence type="ECO:0000256" key="4">
    <source>
        <dbReference type="ARBA" id="ARBA00022737"/>
    </source>
</evidence>
<evidence type="ECO:0000313" key="8">
    <source>
        <dbReference type="EMBL" id="TPX36777.1"/>
    </source>
</evidence>
<keyword evidence="4" id="KW-0677">Repeat</keyword>
<dbReference type="EMBL" id="QEAN01000450">
    <property type="protein sequence ID" value="TPX36777.1"/>
    <property type="molecule type" value="Genomic_DNA"/>
</dbReference>
<dbReference type="InterPro" id="IPR011990">
    <property type="entry name" value="TPR-like_helical_dom_sf"/>
</dbReference>
<evidence type="ECO:0000256" key="5">
    <source>
        <dbReference type="ARBA" id="ARBA00023242"/>
    </source>
</evidence>
<comment type="subcellular location">
    <subcellularLocation>
        <location evidence="1">Nucleus</location>
        <location evidence="1">Nucleolus</location>
    </subcellularLocation>
</comment>
<dbReference type="Gene3D" id="1.25.40.10">
    <property type="entry name" value="Tetratricopeptide repeat domain"/>
    <property type="match status" value="1"/>
</dbReference>
<evidence type="ECO:0000259" key="7">
    <source>
        <dbReference type="Pfam" id="PF08640"/>
    </source>
</evidence>
<dbReference type="SUPFAM" id="SSF48452">
    <property type="entry name" value="TPR-like"/>
    <property type="match status" value="1"/>
</dbReference>
<keyword evidence="10" id="KW-1185">Reference proteome</keyword>
<keyword evidence="5" id="KW-0539">Nucleus</keyword>
<feature type="domain" description="U3 small nucleolar RNA-associated protein 6 N-terminal" evidence="7">
    <location>
        <begin position="9"/>
        <end position="101"/>
    </location>
</feature>
<dbReference type="InterPro" id="IPR003107">
    <property type="entry name" value="HAT"/>
</dbReference>
<dbReference type="OrthoDB" id="28112at2759"/>
<evidence type="ECO:0000256" key="2">
    <source>
        <dbReference type="ARBA" id="ARBA00010734"/>
    </source>
</evidence>
<name>A0A507C6V5_9FUNG</name>
<dbReference type="SMART" id="SM00386">
    <property type="entry name" value="HAT"/>
    <property type="match status" value="3"/>
</dbReference>
<reference evidence="10 11" key="1">
    <citation type="journal article" date="2019" name="Sci. Rep.">
        <title>Comparative genomics of chytrid fungi reveal insights into the obligate biotrophic and pathogenic lifestyle of Synchytrium endobioticum.</title>
        <authorList>
            <person name="van de Vossenberg B.T.L.H."/>
            <person name="Warris S."/>
            <person name="Nguyen H.D.T."/>
            <person name="van Gent-Pelzer M.P.E."/>
            <person name="Joly D.L."/>
            <person name="van de Geest H.C."/>
            <person name="Bonants P.J.M."/>
            <person name="Smith D.S."/>
            <person name="Levesque C.A."/>
            <person name="van der Lee T.A.J."/>
        </authorList>
    </citation>
    <scope>NUCLEOTIDE SEQUENCE [LARGE SCALE GENOMIC DNA]</scope>
    <source>
        <strain evidence="9 11">LEV6574</strain>
        <strain evidence="8 10">MB42</strain>
    </source>
</reference>
<proteinExistence type="inferred from homology"/>
<dbReference type="VEuPathDB" id="FungiDB:SeMB42_g07052"/>
<dbReference type="EMBL" id="QEAM01000313">
    <property type="protein sequence ID" value="TPX41576.1"/>
    <property type="molecule type" value="Genomic_DNA"/>
</dbReference>
<comment type="similarity">
    <text evidence="2">Belongs to the UTP6 family.</text>
</comment>
<evidence type="ECO:0000256" key="6">
    <source>
        <dbReference type="SAM" id="MobiDB-lite"/>
    </source>
</evidence>
<dbReference type="InterPro" id="IPR055347">
    <property type="entry name" value="UTP6_N"/>
</dbReference>
<dbReference type="PANTHER" id="PTHR23271:SF1">
    <property type="entry name" value="U3 SMALL NUCLEOLAR RNA-ASSOCIATED PROTEIN 6 HOMOLOG"/>
    <property type="match status" value="1"/>
</dbReference>
<evidence type="ECO:0000256" key="3">
    <source>
        <dbReference type="ARBA" id="ARBA00022552"/>
    </source>
</evidence>
<dbReference type="AlphaFoldDB" id="A0A507C6V5"/>
<dbReference type="Proteomes" id="UP000320475">
    <property type="component" value="Unassembled WGS sequence"/>
</dbReference>
<evidence type="ECO:0000256" key="1">
    <source>
        <dbReference type="ARBA" id="ARBA00004604"/>
    </source>
</evidence>
<accession>A0A507C6V5</accession>
<sequence>MAEQVQYHLERMLPELRDLEERGIFTKVEIKSIVKSRTSFEYSIHRRIVSKSDFLRYICYEINLDKLRRKRKFRLHLDLPPSKRSKDSKKGITISDYSIIQRIHSLYQKALKKFGGDAELWVEYLNWAIEVKSTKALGRCFARALQLHPLKELFWIMASRWEFEENSNMLNARALFQRALRLMSESKKLWLEYFKLELLYLHKLLLRRKVLLGMDAGHEEAKEGGDKSDDEEKEVADQDDEDNMIRLPSLKQEVGLKPLPLQSESAFTVSETSSREKLTPSQSAFFDGAIPRAIYRNAIKAIPNDLDFRLQFLELYQKFDFTSVGQDEVYASIERNFEAAASKGVLAQRVDCSNDVTRPASVKK</sequence>
<evidence type="ECO:0000313" key="9">
    <source>
        <dbReference type="EMBL" id="TPX41576.1"/>
    </source>
</evidence>
<dbReference type="PANTHER" id="PTHR23271">
    <property type="entry name" value="HEPATOCELLULAR CARCINOMA-ASSOCIATED ANTIGEN 66"/>
    <property type="match status" value="1"/>
</dbReference>
<dbReference type="Pfam" id="PF08640">
    <property type="entry name" value="U3_assoc_6"/>
    <property type="match status" value="1"/>
</dbReference>
<comment type="caution">
    <text evidence="8">The sequence shown here is derived from an EMBL/GenBank/DDBJ whole genome shotgun (WGS) entry which is preliminary data.</text>
</comment>
<dbReference type="Proteomes" id="UP000317494">
    <property type="component" value="Unassembled WGS sequence"/>
</dbReference>